<dbReference type="EMBL" id="BARS01008424">
    <property type="protein sequence ID" value="GAF78607.1"/>
    <property type="molecule type" value="Genomic_DNA"/>
</dbReference>
<dbReference type="InterPro" id="IPR008300">
    <property type="entry name" value="PTAC"/>
</dbReference>
<dbReference type="GO" id="GO:0046872">
    <property type="term" value="F:metal ion binding"/>
    <property type="evidence" value="ECO:0007669"/>
    <property type="project" value="UniProtKB-KW"/>
</dbReference>
<proteinExistence type="predicted"/>
<gene>
    <name evidence="6" type="ORF">S01H1_16065</name>
</gene>
<evidence type="ECO:0000256" key="3">
    <source>
        <dbReference type="ARBA" id="ARBA00022723"/>
    </source>
</evidence>
<dbReference type="GO" id="GO:0016747">
    <property type="term" value="F:acyltransferase activity, transferring groups other than amino-acyl groups"/>
    <property type="evidence" value="ECO:0007669"/>
    <property type="project" value="InterPro"/>
</dbReference>
<name>X0SRT9_9ZZZZ</name>
<accession>X0SRT9</accession>
<evidence type="ECO:0000313" key="6">
    <source>
        <dbReference type="EMBL" id="GAF78607.1"/>
    </source>
</evidence>
<sequence length="110" mass="12287">MSQPDSIDREILERIIKEVFEKISDTSSSNILSKAASTQESGVSIEPKRIPVGVSVRHVHICKEDLEKLFGKGAELHSERILYQGDFAAKETVSLIGPKMRLLERVRILG</sequence>
<dbReference type="AlphaFoldDB" id="X0SRT9"/>
<keyword evidence="4" id="KW-0862">Zinc</keyword>
<evidence type="ECO:0000256" key="5">
    <source>
        <dbReference type="ARBA" id="ARBA00023315"/>
    </source>
</evidence>
<evidence type="ECO:0000256" key="1">
    <source>
        <dbReference type="ARBA" id="ARBA00001947"/>
    </source>
</evidence>
<keyword evidence="5" id="KW-0012">Acyltransferase</keyword>
<reference evidence="6" key="1">
    <citation type="journal article" date="2014" name="Front. Microbiol.">
        <title>High frequency of phylogenetically diverse reductive dehalogenase-homologous genes in deep subseafloor sedimentary metagenomes.</title>
        <authorList>
            <person name="Kawai M."/>
            <person name="Futagami T."/>
            <person name="Toyoda A."/>
            <person name="Takaki Y."/>
            <person name="Nishi S."/>
            <person name="Hori S."/>
            <person name="Arai W."/>
            <person name="Tsubouchi T."/>
            <person name="Morono Y."/>
            <person name="Uchiyama I."/>
            <person name="Ito T."/>
            <person name="Fujiyama A."/>
            <person name="Inagaki F."/>
            <person name="Takami H."/>
        </authorList>
    </citation>
    <scope>NUCLEOTIDE SEQUENCE</scope>
    <source>
        <strain evidence="6">Expedition CK06-06</strain>
    </source>
</reference>
<evidence type="ECO:0008006" key="7">
    <source>
        <dbReference type="Google" id="ProtNLM"/>
    </source>
</evidence>
<keyword evidence="2" id="KW-0808">Transferase</keyword>
<evidence type="ECO:0000256" key="4">
    <source>
        <dbReference type="ARBA" id="ARBA00022833"/>
    </source>
</evidence>
<organism evidence="6">
    <name type="scientific">marine sediment metagenome</name>
    <dbReference type="NCBI Taxonomy" id="412755"/>
    <lineage>
        <taxon>unclassified sequences</taxon>
        <taxon>metagenomes</taxon>
        <taxon>ecological metagenomes</taxon>
    </lineage>
</organism>
<protein>
    <recommendedName>
        <fullName evidence="7">Phosphate propanoyltransferase</fullName>
    </recommendedName>
</protein>
<comment type="cofactor">
    <cofactor evidence="1">
        <name>Zn(2+)</name>
        <dbReference type="ChEBI" id="CHEBI:29105"/>
    </cofactor>
</comment>
<dbReference type="Pfam" id="PF06130">
    <property type="entry name" value="PTAC"/>
    <property type="match status" value="1"/>
</dbReference>
<feature type="non-terminal residue" evidence="6">
    <location>
        <position position="110"/>
    </location>
</feature>
<evidence type="ECO:0000256" key="2">
    <source>
        <dbReference type="ARBA" id="ARBA00022679"/>
    </source>
</evidence>
<dbReference type="PANTHER" id="PTHR39453">
    <property type="entry name" value="PHOSPHATE PROPANOYLTRANSFERASE"/>
    <property type="match status" value="1"/>
</dbReference>
<dbReference type="PANTHER" id="PTHR39453:SF1">
    <property type="entry name" value="PHOSPHATE PROPANOYLTRANSFERASE"/>
    <property type="match status" value="1"/>
</dbReference>
<comment type="caution">
    <text evidence="6">The sequence shown here is derived from an EMBL/GenBank/DDBJ whole genome shotgun (WGS) entry which is preliminary data.</text>
</comment>
<keyword evidence="3" id="KW-0479">Metal-binding</keyword>